<dbReference type="PROSITE" id="PS50294">
    <property type="entry name" value="WD_REPEATS_REGION"/>
    <property type="match status" value="1"/>
</dbReference>
<feature type="region of interest" description="Disordered" evidence="4">
    <location>
        <begin position="1"/>
        <end position="29"/>
    </location>
</feature>
<evidence type="ECO:0000259" key="5">
    <source>
        <dbReference type="PROSITE" id="PS50897"/>
    </source>
</evidence>
<dbReference type="InterPro" id="IPR015943">
    <property type="entry name" value="WD40/YVTN_repeat-like_dom_sf"/>
</dbReference>
<feature type="compositionally biased region" description="Polar residues" evidence="4">
    <location>
        <begin position="556"/>
        <end position="571"/>
    </location>
</feature>
<feature type="region of interest" description="Disordered" evidence="4">
    <location>
        <begin position="555"/>
        <end position="582"/>
    </location>
</feature>
<evidence type="ECO:0000256" key="2">
    <source>
        <dbReference type="ARBA" id="ARBA00022737"/>
    </source>
</evidence>
<evidence type="ECO:0000256" key="1">
    <source>
        <dbReference type="ARBA" id="ARBA00022574"/>
    </source>
</evidence>
<dbReference type="GO" id="GO:0034657">
    <property type="term" value="C:GID complex"/>
    <property type="evidence" value="ECO:0007669"/>
    <property type="project" value="TreeGrafter"/>
</dbReference>
<feature type="compositionally biased region" description="Polar residues" evidence="4">
    <location>
        <begin position="1"/>
        <end position="23"/>
    </location>
</feature>
<dbReference type="Proteomes" id="UP001174694">
    <property type="component" value="Unassembled WGS sequence"/>
</dbReference>
<dbReference type="PANTHER" id="PTHR22838:SF0">
    <property type="entry name" value="WD REPEAT-CONTAINING PROTEIN 26"/>
    <property type="match status" value="1"/>
</dbReference>
<organism evidence="6 7">
    <name type="scientific">Pleurostoma richardsiae</name>
    <dbReference type="NCBI Taxonomy" id="41990"/>
    <lineage>
        <taxon>Eukaryota</taxon>
        <taxon>Fungi</taxon>
        <taxon>Dikarya</taxon>
        <taxon>Ascomycota</taxon>
        <taxon>Pezizomycotina</taxon>
        <taxon>Sordariomycetes</taxon>
        <taxon>Sordariomycetidae</taxon>
        <taxon>Calosphaeriales</taxon>
        <taxon>Pleurostomataceae</taxon>
        <taxon>Pleurostoma</taxon>
    </lineage>
</organism>
<keyword evidence="2" id="KW-0677">Repeat</keyword>
<accession>A0AA38RHU4</accession>
<name>A0AA38RHU4_9PEZI</name>
<dbReference type="AlphaFoldDB" id="A0AA38RHU4"/>
<gene>
    <name evidence="6" type="ORF">NKR23_g5035</name>
</gene>
<feature type="domain" description="CTLH" evidence="5">
    <location>
        <begin position="73"/>
        <end position="145"/>
    </location>
</feature>
<dbReference type="PANTHER" id="PTHR22838">
    <property type="entry name" value="WD REPEAT PROTEIN 26-RELATED"/>
    <property type="match status" value="1"/>
</dbReference>
<evidence type="ECO:0000256" key="3">
    <source>
        <dbReference type="PROSITE-ProRule" id="PRU00221"/>
    </source>
</evidence>
<dbReference type="PROSITE" id="PS50082">
    <property type="entry name" value="WD_REPEATS_2"/>
    <property type="match status" value="2"/>
</dbReference>
<dbReference type="SMART" id="SM00320">
    <property type="entry name" value="WD40"/>
    <property type="match status" value="6"/>
</dbReference>
<dbReference type="Gene3D" id="2.130.10.10">
    <property type="entry name" value="YVTN repeat-like/Quinoprotein amine dehydrogenase"/>
    <property type="match status" value="1"/>
</dbReference>
<dbReference type="InterPro" id="IPR051350">
    <property type="entry name" value="WD_repeat-ST_regulator"/>
</dbReference>
<feature type="repeat" description="WD" evidence="3">
    <location>
        <begin position="260"/>
        <end position="301"/>
    </location>
</feature>
<feature type="repeat" description="WD" evidence="3">
    <location>
        <begin position="302"/>
        <end position="343"/>
    </location>
</feature>
<proteinExistence type="predicted"/>
<keyword evidence="1 3" id="KW-0853">WD repeat</keyword>
<dbReference type="SUPFAM" id="SSF50978">
    <property type="entry name" value="WD40 repeat-like"/>
    <property type="match status" value="1"/>
</dbReference>
<evidence type="ECO:0000256" key="4">
    <source>
        <dbReference type="SAM" id="MobiDB-lite"/>
    </source>
</evidence>
<evidence type="ECO:0000313" key="6">
    <source>
        <dbReference type="EMBL" id="KAJ9148375.1"/>
    </source>
</evidence>
<dbReference type="EMBL" id="JANBVO010000013">
    <property type="protein sequence ID" value="KAJ9148375.1"/>
    <property type="molecule type" value="Genomic_DNA"/>
</dbReference>
<comment type="caution">
    <text evidence="6">The sequence shown here is derived from an EMBL/GenBank/DDBJ whole genome shotgun (WGS) entry which is preliminary data.</text>
</comment>
<dbReference type="InterPro" id="IPR001680">
    <property type="entry name" value="WD40_rpt"/>
</dbReference>
<dbReference type="Pfam" id="PF23627">
    <property type="entry name" value="LisH_WDR26"/>
    <property type="match status" value="1"/>
</dbReference>
<keyword evidence="7" id="KW-1185">Reference proteome</keyword>
<sequence>MLADTSDGQAAPSSSANGSTAQNGKEPAKQQLPATYFGHDREEVTRILIQALADMGYRSAAENVSRASGFDLESPTVAAFRTAVLDGAWTEAEQLLFGAATAAADGGAQAGNGLVLAQGADRNVMRFWLRQQKFLELLEQRDTSLALTVLRTELTPLYQDTQKLHFLSSLLMCQSPEDLKAKAEWDGAQGQSRHILLSELSKCISPSVMLPEHRLAILLQQVKDSQISNCLYHTSSTSPSLYADHVCDRNQFPTETLIELDKQPGEIWQVRFSHDGTRLASCGSERQVFIWAVPSFDLLFTLDGHDGGVGNIAWSPDDSMIVSCGRDHFARIWNAKDGNLVKALERFDEPVSSCAWAPDGHSFIIGSFDKDRALSQWDLDGEELLTWTNKHRTEDLVISPDGHWLVAMDDLSRIHVYNFVTQEIEYEMELKSRPTSISITRDSRYLLVNKRDNEAQLIDIVTRDAVQKYTGHTGGDCIIRSDLGGAHESFVISGSEDGFVSIWHKNTGIPVVRLDAHHPRCNAVAWSPIDPCLWASCGDDSKIKIWSNKERLRSLSVKTHPSSSADRSSNGWRGEPSLEVRS</sequence>
<protein>
    <submittedName>
        <fullName evidence="6">WD40-repeat-containing domain protein</fullName>
    </submittedName>
</protein>
<dbReference type="GO" id="GO:0043161">
    <property type="term" value="P:proteasome-mediated ubiquitin-dependent protein catabolic process"/>
    <property type="evidence" value="ECO:0007669"/>
    <property type="project" value="TreeGrafter"/>
</dbReference>
<dbReference type="CDD" id="cd00200">
    <property type="entry name" value="WD40"/>
    <property type="match status" value="1"/>
</dbReference>
<dbReference type="Pfam" id="PF00400">
    <property type="entry name" value="WD40"/>
    <property type="match status" value="5"/>
</dbReference>
<dbReference type="PROSITE" id="PS50897">
    <property type="entry name" value="CTLH"/>
    <property type="match status" value="1"/>
</dbReference>
<reference evidence="6" key="1">
    <citation type="submission" date="2022-07" db="EMBL/GenBank/DDBJ databases">
        <title>Fungi with potential for degradation of polypropylene.</title>
        <authorList>
            <person name="Gostincar C."/>
        </authorList>
    </citation>
    <scope>NUCLEOTIDE SEQUENCE</scope>
    <source>
        <strain evidence="6">EXF-13308</strain>
    </source>
</reference>
<evidence type="ECO:0000313" key="7">
    <source>
        <dbReference type="Proteomes" id="UP001174694"/>
    </source>
</evidence>
<dbReference type="InterPro" id="IPR006595">
    <property type="entry name" value="CTLH_C"/>
</dbReference>
<dbReference type="InterPro" id="IPR019775">
    <property type="entry name" value="WD40_repeat_CS"/>
</dbReference>
<dbReference type="InterPro" id="IPR036322">
    <property type="entry name" value="WD40_repeat_dom_sf"/>
</dbReference>
<dbReference type="PROSITE" id="PS00678">
    <property type="entry name" value="WD_REPEATS_1"/>
    <property type="match status" value="1"/>
</dbReference>